<dbReference type="PANTHER" id="PTHR43800">
    <property type="entry name" value="PEPTIDYL-LYSINE N-ACETYLTRANSFERASE YJAB"/>
    <property type="match status" value="1"/>
</dbReference>
<evidence type="ECO:0000259" key="3">
    <source>
        <dbReference type="PROSITE" id="PS51186"/>
    </source>
</evidence>
<keyword evidence="1 4" id="KW-0808">Transferase</keyword>
<dbReference type="KEGG" id="asr:WL1483_2849"/>
<dbReference type="Proteomes" id="UP000058114">
    <property type="component" value="Chromosome"/>
</dbReference>
<dbReference type="Gene3D" id="3.40.630.30">
    <property type="match status" value="1"/>
</dbReference>
<dbReference type="InterPro" id="IPR016181">
    <property type="entry name" value="Acyl_CoA_acyltransferase"/>
</dbReference>
<dbReference type="AlphaFoldDB" id="A0A0S2SKM7"/>
<feature type="domain" description="N-acetyltransferase" evidence="3">
    <location>
        <begin position="1"/>
        <end position="141"/>
    </location>
</feature>
<reference evidence="5" key="1">
    <citation type="submission" date="2015-10" db="EMBL/GenBank/DDBJ databases">
        <title>Complete Genome Sequence of Aeromonas schubertii strain WL1483.</title>
        <authorList>
            <person name="Liu L."/>
        </authorList>
    </citation>
    <scope>NUCLEOTIDE SEQUENCE [LARGE SCALE GENOMIC DNA]</scope>
    <source>
        <strain evidence="5">WL1483</strain>
    </source>
</reference>
<evidence type="ECO:0000256" key="1">
    <source>
        <dbReference type="ARBA" id="ARBA00022679"/>
    </source>
</evidence>
<dbReference type="PROSITE" id="PS51186">
    <property type="entry name" value="GNAT"/>
    <property type="match status" value="1"/>
</dbReference>
<sequence>MIRPAQAQDMDAVLEIWLLASLQAHDFVDASSWWRVQEELRIRYLDKAEIWVCDERGDLLGFMALVDDYLAALFVRPDRQGRGVGHALLARAKALLPQLRAKVYAENDEALRFYRHHGFRIQGEETDPLTGHHLYLIEFVGKHTQRSREPQA</sequence>
<accession>A0A0S2SKM7</accession>
<dbReference type="PANTHER" id="PTHR43800:SF1">
    <property type="entry name" value="PEPTIDYL-LYSINE N-ACETYLTRANSFERASE YJAB"/>
    <property type="match status" value="1"/>
</dbReference>
<reference evidence="4 5" key="2">
    <citation type="journal article" date="2016" name="Genome Announc.">
        <title>Complete Genome Sequence of the Highly Virulent Aeromonas schubertii Strain WL1483, Isolated from Diseased Snakehead Fish (Channa argus) in China.</title>
        <authorList>
            <person name="Liu L."/>
            <person name="Li N."/>
            <person name="Zhang D."/>
            <person name="Fu X."/>
            <person name="Shi C."/>
            <person name="Lin Q."/>
            <person name="Hao G."/>
        </authorList>
    </citation>
    <scope>NUCLEOTIDE SEQUENCE [LARGE SCALE GENOMIC DNA]</scope>
    <source>
        <strain evidence="4 5">WL1483</strain>
    </source>
</reference>
<evidence type="ECO:0000313" key="4">
    <source>
        <dbReference type="EMBL" id="ALP42268.1"/>
    </source>
</evidence>
<gene>
    <name evidence="4" type="ORF">WL1483_2849</name>
</gene>
<proteinExistence type="predicted"/>
<evidence type="ECO:0000313" key="5">
    <source>
        <dbReference type="Proteomes" id="UP000058114"/>
    </source>
</evidence>
<dbReference type="CDD" id="cd04301">
    <property type="entry name" value="NAT_SF"/>
    <property type="match status" value="1"/>
</dbReference>
<dbReference type="InterPro" id="IPR000182">
    <property type="entry name" value="GNAT_dom"/>
</dbReference>
<dbReference type="STRING" id="652.WL1483_2849"/>
<dbReference type="SUPFAM" id="SSF55729">
    <property type="entry name" value="Acyl-CoA N-acyltransferases (Nat)"/>
    <property type="match status" value="1"/>
</dbReference>
<organism evidence="4 5">
    <name type="scientific">Aeromonas schubertii</name>
    <dbReference type="NCBI Taxonomy" id="652"/>
    <lineage>
        <taxon>Bacteria</taxon>
        <taxon>Pseudomonadati</taxon>
        <taxon>Pseudomonadota</taxon>
        <taxon>Gammaproteobacteria</taxon>
        <taxon>Aeromonadales</taxon>
        <taxon>Aeromonadaceae</taxon>
        <taxon>Aeromonas</taxon>
    </lineage>
</organism>
<name>A0A0S2SKM7_9GAMM</name>
<dbReference type="PATRIC" id="fig|652.5.peg.3056"/>
<evidence type="ECO:0000256" key="2">
    <source>
        <dbReference type="ARBA" id="ARBA00023315"/>
    </source>
</evidence>
<keyword evidence="2" id="KW-0012">Acyltransferase</keyword>
<dbReference type="EMBL" id="CP013067">
    <property type="protein sequence ID" value="ALP42268.1"/>
    <property type="molecule type" value="Genomic_DNA"/>
</dbReference>
<dbReference type="RefSeq" id="WP_050666891.1">
    <property type="nucleotide sequence ID" value="NZ_CDDB01000064.1"/>
</dbReference>
<protein>
    <submittedName>
        <fullName evidence="4">Acetyltransferase</fullName>
    </submittedName>
</protein>
<dbReference type="Pfam" id="PF13508">
    <property type="entry name" value="Acetyltransf_7"/>
    <property type="match status" value="1"/>
</dbReference>
<dbReference type="GO" id="GO:0016747">
    <property type="term" value="F:acyltransferase activity, transferring groups other than amino-acyl groups"/>
    <property type="evidence" value="ECO:0007669"/>
    <property type="project" value="InterPro"/>
</dbReference>